<dbReference type="Pfam" id="PF07044">
    <property type="entry name" value="DUF1329"/>
    <property type="match status" value="1"/>
</dbReference>
<sequence>MSKRLLAMKFCLAAGMSALVAAGAMAAVTADEAKTLETTLTGFGAEKGPNADGSIPAYTGGIEKVPGYDRKTSAKYVDPFAGEKPLYSVSAKNLAQYEAMVTPGTKALMTTHPDFRIDVYPTHRSVRYPAWVLENTLKNATTAKLSGDVEGDAVTGADKGDLPYPGVFFPIPKNGYEVMWNFKMHLKPAVTHLLAHAYLVDAAGGVSSMSVPDEHFVAPWYDVKNKLRSETFNSILGFNALQVAPPSSAGVVFLNYYLPTGKDGGQKVWFYTPGQRRIRMAPEFAYDVPIAAYGGAILWDEIFGFVGRMDRFDFKLVGKKEMLVPYNDFRITNTLSKKEDYLEKKFVNPSALRFEKHRVWVVDATRKSGARHVYSRRTFYIDEDCWCMVSQETYDNAGKIWRVFHNTPYPTYDVGGVNGFGWITYDLIKGNYFTTNMTGEPDSFSRSYETAEGLRINLTPQSVEAAGVR</sequence>
<evidence type="ECO:0000313" key="3">
    <source>
        <dbReference type="Proteomes" id="UP000414233"/>
    </source>
</evidence>
<dbReference type="InterPro" id="IPR010752">
    <property type="entry name" value="DUF1329"/>
</dbReference>
<feature type="chain" id="PRO_5023108027" description="DUF1329 domain-containing protein" evidence="1">
    <location>
        <begin position="27"/>
        <end position="469"/>
    </location>
</feature>
<keyword evidence="3" id="KW-1185">Reference proteome</keyword>
<dbReference type="Gene3D" id="2.50.20.10">
    <property type="entry name" value="Lipoprotein localisation LolA/LolB/LppX"/>
    <property type="match status" value="1"/>
</dbReference>
<protein>
    <recommendedName>
        <fullName evidence="4">DUF1329 domain-containing protein</fullName>
    </recommendedName>
</protein>
<gene>
    <name evidence="2" type="ORF">PTE30175_04918</name>
</gene>
<accession>A0A5E4Z4F3</accession>
<evidence type="ECO:0000313" key="2">
    <source>
        <dbReference type="EMBL" id="VVE55582.1"/>
    </source>
</evidence>
<dbReference type="Proteomes" id="UP000414233">
    <property type="component" value="Unassembled WGS sequence"/>
</dbReference>
<organism evidence="2 3">
    <name type="scientific">Pandoraea terrae</name>
    <dbReference type="NCBI Taxonomy" id="1537710"/>
    <lineage>
        <taxon>Bacteria</taxon>
        <taxon>Pseudomonadati</taxon>
        <taxon>Pseudomonadota</taxon>
        <taxon>Betaproteobacteria</taxon>
        <taxon>Burkholderiales</taxon>
        <taxon>Burkholderiaceae</taxon>
        <taxon>Pandoraea</taxon>
    </lineage>
</organism>
<evidence type="ECO:0008006" key="4">
    <source>
        <dbReference type="Google" id="ProtNLM"/>
    </source>
</evidence>
<keyword evidence="1" id="KW-0732">Signal</keyword>
<dbReference type="CDD" id="cd16329">
    <property type="entry name" value="LolA_like"/>
    <property type="match status" value="1"/>
</dbReference>
<name>A0A5E4Z4F3_9BURK</name>
<reference evidence="2 3" key="1">
    <citation type="submission" date="2019-08" db="EMBL/GenBank/DDBJ databases">
        <authorList>
            <person name="Peeters C."/>
        </authorList>
    </citation>
    <scope>NUCLEOTIDE SEQUENCE [LARGE SCALE GENOMIC DNA]</scope>
    <source>
        <strain evidence="2 3">LMG 30175</strain>
    </source>
</reference>
<dbReference type="RefSeq" id="WP_150699667.1">
    <property type="nucleotide sequence ID" value="NZ_CABPRZ010000030.1"/>
</dbReference>
<dbReference type="AlphaFoldDB" id="A0A5E4Z4F3"/>
<evidence type="ECO:0000256" key="1">
    <source>
        <dbReference type="SAM" id="SignalP"/>
    </source>
</evidence>
<dbReference type="EMBL" id="CABPRZ010000030">
    <property type="protein sequence ID" value="VVE55582.1"/>
    <property type="molecule type" value="Genomic_DNA"/>
</dbReference>
<proteinExistence type="predicted"/>
<dbReference type="OrthoDB" id="6751304at2"/>
<feature type="signal peptide" evidence="1">
    <location>
        <begin position="1"/>
        <end position="26"/>
    </location>
</feature>